<dbReference type="InterPro" id="IPR011886">
    <property type="entry name" value="NapH_MauN"/>
</dbReference>
<dbReference type="PROSITE" id="PS51379">
    <property type="entry name" value="4FE4S_FER_2"/>
    <property type="match status" value="2"/>
</dbReference>
<dbReference type="GO" id="GO:0046872">
    <property type="term" value="F:metal ion binding"/>
    <property type="evidence" value="ECO:0007669"/>
    <property type="project" value="UniProtKB-KW"/>
</dbReference>
<dbReference type="InterPro" id="IPR017896">
    <property type="entry name" value="4Fe4S_Fe-S-bd"/>
</dbReference>
<dbReference type="Pfam" id="PF13237">
    <property type="entry name" value="Fer4_10"/>
    <property type="match status" value="1"/>
</dbReference>
<keyword evidence="8" id="KW-0472">Membrane</keyword>
<evidence type="ECO:0000256" key="1">
    <source>
        <dbReference type="ARBA" id="ARBA00022448"/>
    </source>
</evidence>
<protein>
    <submittedName>
        <fullName evidence="10">Quinol dehydrogenase ferredoxin subunit NapH</fullName>
    </submittedName>
</protein>
<dbReference type="RefSeq" id="WP_170016767.1">
    <property type="nucleotide sequence ID" value="NZ_CP012545.1"/>
</dbReference>
<keyword evidence="4" id="KW-0677">Repeat</keyword>
<keyword evidence="3" id="KW-0479">Metal-binding</keyword>
<keyword evidence="6" id="KW-0408">Iron</keyword>
<evidence type="ECO:0000313" key="10">
    <source>
        <dbReference type="EMBL" id="MBE3608543.1"/>
    </source>
</evidence>
<evidence type="ECO:0000256" key="3">
    <source>
        <dbReference type="ARBA" id="ARBA00022723"/>
    </source>
</evidence>
<dbReference type="GO" id="GO:0005886">
    <property type="term" value="C:plasma membrane"/>
    <property type="evidence" value="ECO:0007669"/>
    <property type="project" value="TreeGrafter"/>
</dbReference>
<sequence length="264" mass="29019">MKILLFRRLTQILILVAFIVSNHYGLKLLLGDLSASSLFGAITFADPFALLQLILAGASVGMSVIIGAVIVAILYAVIAPRAFCAWVCPVNLFTDMAAKLREKLGFNKDAKLLNLPKNTRYYLLLAILVFSALLSLPVFESVSFVGMVQRGIIYLDIFVLAAIFVIIVFDMFVLPRGICGYICPLGAFYALLSKFSLIRISHDLSKCNKCAKCLKACPEPQVLSMVGHKSGFVTNSECISCGRCIDVCNDDAMKFSIRNLKEER</sequence>
<dbReference type="Proteomes" id="UP000650616">
    <property type="component" value="Unassembled WGS sequence"/>
</dbReference>
<dbReference type="NCBIfam" id="TIGR02163">
    <property type="entry name" value="napH"/>
    <property type="match status" value="1"/>
</dbReference>
<feature type="domain" description="4Fe-4S ferredoxin-type" evidence="9">
    <location>
        <begin position="229"/>
        <end position="258"/>
    </location>
</feature>
<name>A0AAW3ZVW1_9BACT</name>
<keyword evidence="5" id="KW-0249">Electron transport</keyword>
<dbReference type="InterPro" id="IPR017900">
    <property type="entry name" value="4Fe4S_Fe_S_CS"/>
</dbReference>
<evidence type="ECO:0000256" key="4">
    <source>
        <dbReference type="ARBA" id="ARBA00022737"/>
    </source>
</evidence>
<dbReference type="SUPFAM" id="SSF54862">
    <property type="entry name" value="4Fe-4S ferredoxins"/>
    <property type="match status" value="1"/>
</dbReference>
<gene>
    <name evidence="10" type="primary">napH</name>
    <name evidence="10" type="ORF">CCAL9337_07395</name>
</gene>
<feature type="transmembrane region" description="Helical" evidence="8">
    <location>
        <begin position="151"/>
        <end position="174"/>
    </location>
</feature>
<dbReference type="GO" id="GO:0051539">
    <property type="term" value="F:4 iron, 4 sulfur cluster binding"/>
    <property type="evidence" value="ECO:0007669"/>
    <property type="project" value="UniProtKB-KW"/>
</dbReference>
<dbReference type="AlphaFoldDB" id="A0AAW3ZVW1"/>
<accession>A0AAW3ZVW1</accession>
<organism evidence="10 11">
    <name type="scientific">Campylobacter californiensis</name>
    <dbReference type="NCBI Taxonomy" id="1032243"/>
    <lineage>
        <taxon>Bacteria</taxon>
        <taxon>Pseudomonadati</taxon>
        <taxon>Campylobacterota</taxon>
        <taxon>Epsilonproteobacteria</taxon>
        <taxon>Campylobacterales</taxon>
        <taxon>Campylobacteraceae</taxon>
        <taxon>Campylobacter</taxon>
    </lineage>
</organism>
<keyword evidence="8" id="KW-0812">Transmembrane</keyword>
<keyword evidence="11" id="KW-1185">Reference proteome</keyword>
<evidence type="ECO:0000259" key="9">
    <source>
        <dbReference type="PROSITE" id="PS51379"/>
    </source>
</evidence>
<dbReference type="PANTHER" id="PTHR30176:SF3">
    <property type="entry name" value="FERREDOXIN-TYPE PROTEIN NAPH"/>
    <property type="match status" value="1"/>
</dbReference>
<feature type="domain" description="4Fe-4S ferredoxin-type" evidence="9">
    <location>
        <begin position="198"/>
        <end position="228"/>
    </location>
</feature>
<comment type="caution">
    <text evidence="10">The sequence shown here is derived from an EMBL/GenBank/DDBJ whole genome shotgun (WGS) entry which is preliminary data.</text>
</comment>
<evidence type="ECO:0000256" key="7">
    <source>
        <dbReference type="ARBA" id="ARBA00023014"/>
    </source>
</evidence>
<feature type="transmembrane region" description="Helical" evidence="8">
    <location>
        <begin position="12"/>
        <end position="30"/>
    </location>
</feature>
<evidence type="ECO:0000256" key="5">
    <source>
        <dbReference type="ARBA" id="ARBA00022982"/>
    </source>
</evidence>
<feature type="transmembrane region" description="Helical" evidence="8">
    <location>
        <begin position="50"/>
        <end position="77"/>
    </location>
</feature>
<keyword evidence="2" id="KW-0004">4Fe-4S</keyword>
<dbReference type="PANTHER" id="PTHR30176">
    <property type="entry name" value="FERREDOXIN-TYPE PROTEIN NAPH"/>
    <property type="match status" value="1"/>
</dbReference>
<keyword evidence="7" id="KW-0411">Iron-sulfur</keyword>
<dbReference type="PROSITE" id="PS00198">
    <property type="entry name" value="4FE4S_FER_1"/>
    <property type="match status" value="1"/>
</dbReference>
<dbReference type="NCBIfam" id="NF007013">
    <property type="entry name" value="PRK09477.1"/>
    <property type="match status" value="1"/>
</dbReference>
<reference evidence="10 11" key="1">
    <citation type="submission" date="2015-08" db="EMBL/GenBank/DDBJ databases">
        <title>Comparative genomics of the Campylobacter concisus group.</title>
        <authorList>
            <person name="Yee E."/>
            <person name="Chapman M.H."/>
            <person name="Huynh S."/>
            <person name="Bono J.L."/>
            <person name="On S.L."/>
            <person name="St Leger J."/>
            <person name="Foster G."/>
            <person name="Parker C.T."/>
            <person name="Miller W.G."/>
        </authorList>
    </citation>
    <scope>NUCLEOTIDE SEQUENCE [LARGE SCALE GENOMIC DNA]</scope>
    <source>
        <strain evidence="10 11">RM9337</strain>
    </source>
</reference>
<evidence type="ECO:0000256" key="2">
    <source>
        <dbReference type="ARBA" id="ARBA00022485"/>
    </source>
</evidence>
<dbReference type="Gene3D" id="3.30.70.20">
    <property type="match status" value="1"/>
</dbReference>
<dbReference type="InterPro" id="IPR051684">
    <property type="entry name" value="Electron_Trans/Redox"/>
</dbReference>
<evidence type="ECO:0000256" key="8">
    <source>
        <dbReference type="SAM" id="Phobius"/>
    </source>
</evidence>
<feature type="transmembrane region" description="Helical" evidence="8">
    <location>
        <begin position="121"/>
        <end position="139"/>
    </location>
</feature>
<evidence type="ECO:0000313" key="11">
    <source>
        <dbReference type="Proteomes" id="UP000650616"/>
    </source>
</evidence>
<evidence type="ECO:0000256" key="6">
    <source>
        <dbReference type="ARBA" id="ARBA00023004"/>
    </source>
</evidence>
<keyword evidence="1" id="KW-0813">Transport</keyword>
<dbReference type="Pfam" id="PF12801">
    <property type="entry name" value="Fer4_5"/>
    <property type="match status" value="2"/>
</dbReference>
<proteinExistence type="predicted"/>
<keyword evidence="8" id="KW-1133">Transmembrane helix</keyword>
<dbReference type="EMBL" id="LIWG01000009">
    <property type="protein sequence ID" value="MBE3608543.1"/>
    <property type="molecule type" value="Genomic_DNA"/>
</dbReference>